<keyword evidence="1" id="KW-0732">Signal</keyword>
<dbReference type="RefSeq" id="WP_248475298.1">
    <property type="nucleotide sequence ID" value="NZ_JALPRF010000001.1"/>
</dbReference>
<dbReference type="EMBL" id="JALPRF010000001">
    <property type="protein sequence ID" value="MCK8490470.1"/>
    <property type="molecule type" value="Genomic_DNA"/>
</dbReference>
<dbReference type="Proteomes" id="UP001202180">
    <property type="component" value="Unassembled WGS sequence"/>
</dbReference>
<protein>
    <submittedName>
        <fullName evidence="2">Uncharacterized protein</fullName>
    </submittedName>
</protein>
<accession>A0ABT0HE89</accession>
<name>A0ABT0HE89_9BACT</name>
<evidence type="ECO:0000313" key="2">
    <source>
        <dbReference type="EMBL" id="MCK8490470.1"/>
    </source>
</evidence>
<proteinExistence type="predicted"/>
<reference evidence="2 3" key="1">
    <citation type="submission" date="2022-04" db="EMBL/GenBank/DDBJ databases">
        <title>Spirosoma sp. strain RP8 genome sequencing and assembly.</title>
        <authorList>
            <person name="Jung Y."/>
        </authorList>
    </citation>
    <scope>NUCLEOTIDE SEQUENCE [LARGE SCALE GENOMIC DNA]</scope>
    <source>
        <strain evidence="2 3">RP8</strain>
    </source>
</reference>
<evidence type="ECO:0000313" key="3">
    <source>
        <dbReference type="Proteomes" id="UP001202180"/>
    </source>
</evidence>
<evidence type="ECO:0000256" key="1">
    <source>
        <dbReference type="SAM" id="SignalP"/>
    </source>
</evidence>
<feature type="signal peptide" evidence="1">
    <location>
        <begin position="1"/>
        <end position="23"/>
    </location>
</feature>
<comment type="caution">
    <text evidence="2">The sequence shown here is derived from an EMBL/GenBank/DDBJ whole genome shotgun (WGS) entry which is preliminary data.</text>
</comment>
<keyword evidence="3" id="KW-1185">Reference proteome</keyword>
<feature type="chain" id="PRO_5047371148" evidence="1">
    <location>
        <begin position="24"/>
        <end position="198"/>
    </location>
</feature>
<sequence length="198" mass="22757">MKRTGVLALLWLISAVGCQQTLAPNEDFISLHERFHGKYRPVSSVASEAVDANFDGKPSTDMLVELRDLATTDLRIDINGPSVYRSERFFGFYHAWPEQYVRNPYTSKEPVAYDSLATVNYNWQAVSRQFDFDKDIRQMQLKPDKEPLPDPEQFAPPKAVTIEAGDRVKIINSKRLYTRSGWKTVEIVTVYKRYTTVT</sequence>
<organism evidence="2 3">
    <name type="scientific">Spirosoma liriopis</name>
    <dbReference type="NCBI Taxonomy" id="2937440"/>
    <lineage>
        <taxon>Bacteria</taxon>
        <taxon>Pseudomonadati</taxon>
        <taxon>Bacteroidota</taxon>
        <taxon>Cytophagia</taxon>
        <taxon>Cytophagales</taxon>
        <taxon>Cytophagaceae</taxon>
        <taxon>Spirosoma</taxon>
    </lineage>
</organism>
<gene>
    <name evidence="2" type="ORF">M0L20_01330</name>
</gene>
<dbReference type="PROSITE" id="PS51257">
    <property type="entry name" value="PROKAR_LIPOPROTEIN"/>
    <property type="match status" value="1"/>
</dbReference>